<keyword evidence="3" id="KW-1185">Reference proteome</keyword>
<dbReference type="VEuPathDB" id="VectorBase:GBRI025652"/>
<dbReference type="AlphaFoldDB" id="A0A1A9WN29"/>
<proteinExistence type="predicted"/>
<keyword evidence="1" id="KW-0472">Membrane</keyword>
<dbReference type="EnsemblMetazoa" id="GBRI025652-RA">
    <property type="protein sequence ID" value="GBRI025652-PA"/>
    <property type="gene ID" value="GBRI025652"/>
</dbReference>
<organism evidence="2 3">
    <name type="scientific">Glossina brevipalpis</name>
    <dbReference type="NCBI Taxonomy" id="37001"/>
    <lineage>
        <taxon>Eukaryota</taxon>
        <taxon>Metazoa</taxon>
        <taxon>Ecdysozoa</taxon>
        <taxon>Arthropoda</taxon>
        <taxon>Hexapoda</taxon>
        <taxon>Insecta</taxon>
        <taxon>Pterygota</taxon>
        <taxon>Neoptera</taxon>
        <taxon>Endopterygota</taxon>
        <taxon>Diptera</taxon>
        <taxon>Brachycera</taxon>
        <taxon>Muscomorpha</taxon>
        <taxon>Hippoboscoidea</taxon>
        <taxon>Glossinidae</taxon>
        <taxon>Glossina</taxon>
    </lineage>
</organism>
<sequence length="231" mass="27168">MIRGENLAFLCANLLIGRAEVMVDNKRLFWKILSGTLIFCYLEFVLLFAIFRPEICMDITWVHETWFSFASKNTCIIRMRQPAMIWLETTFFSLLALFGYSFRDSAAKSPENNLADFKNAMMGINQKYYWICIVPWIITFGQNWSMNIFEYLIFFYKEKIYDTENCVSCFKWLIAYIVVQLLLASGVCYVALQGIFAMIKINDENMLWEKRKRSLVPDNSDTAFEVTFSQN</sequence>
<feature type="transmembrane region" description="Helical" evidence="1">
    <location>
        <begin position="29"/>
        <end position="51"/>
    </location>
</feature>
<dbReference type="Proteomes" id="UP000091820">
    <property type="component" value="Unassembled WGS sequence"/>
</dbReference>
<feature type="transmembrane region" description="Helical" evidence="1">
    <location>
        <begin position="128"/>
        <end position="153"/>
    </location>
</feature>
<accession>A0A1A9WN29</accession>
<reference evidence="3" key="1">
    <citation type="submission" date="2014-03" db="EMBL/GenBank/DDBJ databases">
        <authorList>
            <person name="Aksoy S."/>
            <person name="Warren W."/>
            <person name="Wilson R.K."/>
        </authorList>
    </citation>
    <scope>NUCLEOTIDE SEQUENCE [LARGE SCALE GENOMIC DNA]</scope>
    <source>
        <strain evidence="3">IAEA</strain>
    </source>
</reference>
<evidence type="ECO:0000313" key="3">
    <source>
        <dbReference type="Proteomes" id="UP000091820"/>
    </source>
</evidence>
<keyword evidence="1" id="KW-0812">Transmembrane</keyword>
<protein>
    <submittedName>
        <fullName evidence="2">Uncharacterized protein</fullName>
    </submittedName>
</protein>
<reference evidence="2" key="2">
    <citation type="submission" date="2020-05" db="UniProtKB">
        <authorList>
            <consortium name="EnsemblMetazoa"/>
        </authorList>
    </citation>
    <scope>IDENTIFICATION</scope>
    <source>
        <strain evidence="2">IAEA</strain>
    </source>
</reference>
<evidence type="ECO:0000313" key="2">
    <source>
        <dbReference type="EnsemblMetazoa" id="GBRI025652-PA"/>
    </source>
</evidence>
<keyword evidence="1" id="KW-1133">Transmembrane helix</keyword>
<evidence type="ECO:0000256" key="1">
    <source>
        <dbReference type="SAM" id="Phobius"/>
    </source>
</evidence>
<feature type="transmembrane region" description="Helical" evidence="1">
    <location>
        <begin position="83"/>
        <end position="102"/>
    </location>
</feature>
<name>A0A1A9WN29_9MUSC</name>
<feature type="transmembrane region" description="Helical" evidence="1">
    <location>
        <begin position="173"/>
        <end position="199"/>
    </location>
</feature>